<reference evidence="2 3" key="1">
    <citation type="submission" date="2016-05" db="EMBL/GenBank/DDBJ databases">
        <title>Genomic and physiological characterization of Planctopirus sp. isolated from fresh water lake.</title>
        <authorList>
            <person name="Subhash Y."/>
            <person name="Ramana C."/>
        </authorList>
    </citation>
    <scope>NUCLEOTIDE SEQUENCE [LARGE SCALE GENOMIC DNA]</scope>
    <source>
        <strain evidence="2 3">JC280</strain>
    </source>
</reference>
<protein>
    <recommendedName>
        <fullName evidence="1">DinB-like domain-containing protein</fullName>
    </recommendedName>
</protein>
<dbReference type="EMBL" id="LYDR01000128">
    <property type="protein sequence ID" value="ODA29475.1"/>
    <property type="molecule type" value="Genomic_DNA"/>
</dbReference>
<dbReference type="SUPFAM" id="SSF109854">
    <property type="entry name" value="DinB/YfiT-like putative metalloenzymes"/>
    <property type="match status" value="1"/>
</dbReference>
<dbReference type="Proteomes" id="UP000094828">
    <property type="component" value="Unassembled WGS sequence"/>
</dbReference>
<dbReference type="InterPro" id="IPR034660">
    <property type="entry name" value="DinB/YfiT-like"/>
</dbReference>
<dbReference type="AlphaFoldDB" id="A0A1C3E8A4"/>
<comment type="caution">
    <text evidence="2">The sequence shown here is derived from an EMBL/GenBank/DDBJ whole genome shotgun (WGS) entry which is preliminary data.</text>
</comment>
<proteinExistence type="predicted"/>
<dbReference type="Gene3D" id="1.20.120.450">
    <property type="entry name" value="dinb family like domain"/>
    <property type="match status" value="1"/>
</dbReference>
<accession>A0A1C3E8A4</accession>
<dbReference type="RefSeq" id="WP_068849649.1">
    <property type="nucleotide sequence ID" value="NZ_LYDR01000128.1"/>
</dbReference>
<name>A0A1C3E8A4_9PLAN</name>
<evidence type="ECO:0000259" key="1">
    <source>
        <dbReference type="Pfam" id="PF12867"/>
    </source>
</evidence>
<keyword evidence="3" id="KW-1185">Reference proteome</keyword>
<dbReference type="OrthoDB" id="213178at2"/>
<feature type="domain" description="DinB-like" evidence="1">
    <location>
        <begin position="14"/>
        <end position="154"/>
    </location>
</feature>
<evidence type="ECO:0000313" key="3">
    <source>
        <dbReference type="Proteomes" id="UP000094828"/>
    </source>
</evidence>
<sequence length="166" mass="18650">MRTPTSAIQVYQSQLVFARTKTLATLDELLKTDPTGRILGWRPGPGRAHFAWQILHVGITEELFATERLMARPAAFADLVPRFKGGSTPDEEIPEAELIRNVLSETRQHLFSALSTFNDDDLGVIPEPLRDRGWNLERVLQVLAWHEAHHQGQAHAALNLYKATHG</sequence>
<organism evidence="2 3">
    <name type="scientific">Planctopirus hydrillae</name>
    <dbReference type="NCBI Taxonomy" id="1841610"/>
    <lineage>
        <taxon>Bacteria</taxon>
        <taxon>Pseudomonadati</taxon>
        <taxon>Planctomycetota</taxon>
        <taxon>Planctomycetia</taxon>
        <taxon>Planctomycetales</taxon>
        <taxon>Planctomycetaceae</taxon>
        <taxon>Planctopirus</taxon>
    </lineage>
</organism>
<gene>
    <name evidence="2" type="ORF">A6X21_08465</name>
</gene>
<dbReference type="Pfam" id="PF12867">
    <property type="entry name" value="DinB_2"/>
    <property type="match status" value="1"/>
</dbReference>
<evidence type="ECO:0000313" key="2">
    <source>
        <dbReference type="EMBL" id="ODA29475.1"/>
    </source>
</evidence>
<dbReference type="InterPro" id="IPR024775">
    <property type="entry name" value="DinB-like"/>
</dbReference>